<evidence type="ECO:0000313" key="2">
    <source>
        <dbReference type="Proteomes" id="UP001224775"/>
    </source>
</evidence>
<gene>
    <name evidence="1" type="ORF">QTG54_013397</name>
</gene>
<organism evidence="1 2">
    <name type="scientific">Skeletonema marinoi</name>
    <dbReference type="NCBI Taxonomy" id="267567"/>
    <lineage>
        <taxon>Eukaryota</taxon>
        <taxon>Sar</taxon>
        <taxon>Stramenopiles</taxon>
        <taxon>Ochrophyta</taxon>
        <taxon>Bacillariophyta</taxon>
        <taxon>Coscinodiscophyceae</taxon>
        <taxon>Thalassiosirophycidae</taxon>
        <taxon>Thalassiosirales</taxon>
        <taxon>Skeletonemataceae</taxon>
        <taxon>Skeletonema</taxon>
        <taxon>Skeletonema marinoi-dohrnii complex</taxon>
    </lineage>
</organism>
<protein>
    <submittedName>
        <fullName evidence="1">Uncharacterized protein</fullName>
    </submittedName>
</protein>
<reference evidence="1" key="1">
    <citation type="submission" date="2023-06" db="EMBL/GenBank/DDBJ databases">
        <title>Survivors Of The Sea: Transcriptome response of Skeletonema marinoi to long-term dormancy.</title>
        <authorList>
            <person name="Pinder M.I.M."/>
            <person name="Kourtchenko O."/>
            <person name="Robertson E.K."/>
            <person name="Larsson T."/>
            <person name="Maumus F."/>
            <person name="Osuna-Cruz C.M."/>
            <person name="Vancaester E."/>
            <person name="Stenow R."/>
            <person name="Vandepoele K."/>
            <person name="Ploug H."/>
            <person name="Bruchert V."/>
            <person name="Godhe A."/>
            <person name="Topel M."/>
        </authorList>
    </citation>
    <scope>NUCLEOTIDE SEQUENCE</scope>
    <source>
        <strain evidence="1">R05AC</strain>
    </source>
</reference>
<evidence type="ECO:0000313" key="1">
    <source>
        <dbReference type="EMBL" id="KAK1735950.1"/>
    </source>
</evidence>
<accession>A0AAD8XYZ5</accession>
<dbReference type="Proteomes" id="UP001224775">
    <property type="component" value="Unassembled WGS sequence"/>
</dbReference>
<keyword evidence="2" id="KW-1185">Reference proteome</keyword>
<dbReference type="EMBL" id="JATAAI010000031">
    <property type="protein sequence ID" value="KAK1735950.1"/>
    <property type="molecule type" value="Genomic_DNA"/>
</dbReference>
<proteinExistence type="predicted"/>
<comment type="caution">
    <text evidence="1">The sequence shown here is derived from an EMBL/GenBank/DDBJ whole genome shotgun (WGS) entry which is preliminary data.</text>
</comment>
<name>A0AAD8XYZ5_9STRA</name>
<sequence length="91" mass="10204">MLTHLQGNSRPDISVHVHQCARFSIDPNRVHETAIINIGRYLLRSRERGIVYNPDKTKGLECYVDADFAGGWQQADADSAENVMSRTGDMS</sequence>
<dbReference type="AlphaFoldDB" id="A0AAD8XYZ5"/>